<dbReference type="Pfam" id="PF00128">
    <property type="entry name" value="Alpha-amylase"/>
    <property type="match status" value="1"/>
</dbReference>
<dbReference type="GO" id="GO:0016798">
    <property type="term" value="F:hydrolase activity, acting on glycosyl bonds"/>
    <property type="evidence" value="ECO:0007669"/>
    <property type="project" value="UniProtKB-KW"/>
</dbReference>
<dbReference type="CDD" id="cd11332">
    <property type="entry name" value="AmyAc_OligoGlu_TS"/>
    <property type="match status" value="1"/>
</dbReference>
<organism evidence="3 4">
    <name type="scientific">Kocuria oceani</name>
    <dbReference type="NCBI Taxonomy" id="988827"/>
    <lineage>
        <taxon>Bacteria</taxon>
        <taxon>Bacillati</taxon>
        <taxon>Actinomycetota</taxon>
        <taxon>Actinomycetes</taxon>
        <taxon>Micrococcales</taxon>
        <taxon>Micrococcaceae</taxon>
        <taxon>Kocuria</taxon>
    </lineage>
</organism>
<evidence type="ECO:0000313" key="3">
    <source>
        <dbReference type="EMBL" id="MFC4902864.1"/>
    </source>
</evidence>
<proteinExistence type="inferred from homology"/>
<dbReference type="EC" id="3.2.1.-" evidence="3"/>
<keyword evidence="3" id="KW-0378">Hydrolase</keyword>
<reference evidence="4" key="1">
    <citation type="journal article" date="2019" name="Int. J. Syst. Evol. Microbiol.">
        <title>The Global Catalogue of Microorganisms (GCM) 10K type strain sequencing project: providing services to taxonomists for standard genome sequencing and annotation.</title>
        <authorList>
            <consortium name="The Broad Institute Genomics Platform"/>
            <consortium name="The Broad Institute Genome Sequencing Center for Infectious Disease"/>
            <person name="Wu L."/>
            <person name="Ma J."/>
        </authorList>
    </citation>
    <scope>NUCLEOTIDE SEQUENCE [LARGE SCALE GENOMIC DNA]</scope>
    <source>
        <strain evidence="4">CGMCC 4.6946</strain>
    </source>
</reference>
<dbReference type="InterPro" id="IPR006047">
    <property type="entry name" value="GH13_cat_dom"/>
</dbReference>
<dbReference type="PANTHER" id="PTHR10357:SF179">
    <property type="entry name" value="NEUTRAL AND BASIC AMINO ACID TRANSPORT PROTEIN RBAT"/>
    <property type="match status" value="1"/>
</dbReference>
<dbReference type="Pfam" id="PF11941">
    <property type="entry name" value="DUF3459"/>
    <property type="match status" value="1"/>
</dbReference>
<dbReference type="Gene3D" id="3.20.20.80">
    <property type="entry name" value="Glycosidases"/>
    <property type="match status" value="1"/>
</dbReference>
<keyword evidence="4" id="KW-1185">Reference proteome</keyword>
<dbReference type="PANTHER" id="PTHR10357">
    <property type="entry name" value="ALPHA-AMYLASE FAMILY MEMBER"/>
    <property type="match status" value="1"/>
</dbReference>
<evidence type="ECO:0000256" key="1">
    <source>
        <dbReference type="ARBA" id="ARBA00008061"/>
    </source>
</evidence>
<dbReference type="Proteomes" id="UP001595797">
    <property type="component" value="Unassembled WGS sequence"/>
</dbReference>
<sequence>MSSSLAPLPAAPDPDWWRTAVVYQVYPRSFADSDGDGLGDLGGLLSRLPYLAELGVDAIWLSPFYPSPLADGGYDISDYRDVDPRLGTLDDFDRVVAGAHGLGIRIIVDIVPNHTSDQHPWFQEALAAPAGSPARGRYIFRDGTGDDGACPPANWVSHFGGPAWERVDDGQWYCHLFAKEQPDLNWDHPEVRRYFEDTLRFWADRGVDGFRVDVAHSLAKDLSHPLRDQPTLDRMLPLDGTDPLYDREEVHTIYQEWREVFNEYDPPRMAVAETWHPANERTWLYARPTELGQVFDFSLLKSRWDRDQFVDVIDQAFAGHTGAGGGLTWVLSNHDVPRHASRLALPEDTDPDAWLLADGRHPVLDSRLGLDRARAATLMMLALPGSPYLYQGEELGLPEVPDIPHEHLQDPVWHRTGHRLKGRDGARVPLPWTRSGGSFGFGEGGAWLPQPEHFGELSVEAQDGVDGSTLELYRRALRIRRAHPGLATTDFAWAEAPSGCLAYGRGAGFRCLVNLSGAEVPLPAGAEVLLASGPLGDGQLPPDHAVWLDVGAEAWKDDV</sequence>
<comment type="caution">
    <text evidence="3">The sequence shown here is derived from an EMBL/GenBank/DDBJ whole genome shotgun (WGS) entry which is preliminary data.</text>
</comment>
<comment type="similarity">
    <text evidence="1">Belongs to the glycosyl hydrolase 13 family.</text>
</comment>
<gene>
    <name evidence="3" type="ORF">ACFPCS_04710</name>
</gene>
<dbReference type="RefSeq" id="WP_277549673.1">
    <property type="nucleotide sequence ID" value="NZ_JARAMH010000001.1"/>
</dbReference>
<accession>A0ABV9TH06</accession>
<protein>
    <submittedName>
        <fullName evidence="3">Glycoside hydrolase family 13 protein</fullName>
        <ecNumber evidence="3">3.2.1.-</ecNumber>
    </submittedName>
</protein>
<dbReference type="SMART" id="SM00642">
    <property type="entry name" value="Aamy"/>
    <property type="match status" value="1"/>
</dbReference>
<keyword evidence="3" id="KW-0326">Glycosidase</keyword>
<dbReference type="InterPro" id="IPR017853">
    <property type="entry name" value="GH"/>
</dbReference>
<dbReference type="InterPro" id="IPR045857">
    <property type="entry name" value="O16G_dom_2"/>
</dbReference>
<dbReference type="InterPro" id="IPR022567">
    <property type="entry name" value="DUF3459"/>
</dbReference>
<name>A0ABV9TH06_9MICC</name>
<evidence type="ECO:0000313" key="4">
    <source>
        <dbReference type="Proteomes" id="UP001595797"/>
    </source>
</evidence>
<dbReference type="Gene3D" id="3.90.400.10">
    <property type="entry name" value="Oligo-1,6-glucosidase, Domain 2"/>
    <property type="match status" value="1"/>
</dbReference>
<feature type="domain" description="Glycosyl hydrolase family 13 catalytic" evidence="2">
    <location>
        <begin position="24"/>
        <end position="427"/>
    </location>
</feature>
<evidence type="ECO:0000259" key="2">
    <source>
        <dbReference type="SMART" id="SM00642"/>
    </source>
</evidence>
<dbReference type="EMBL" id="JBHSIW010000007">
    <property type="protein sequence ID" value="MFC4902864.1"/>
    <property type="molecule type" value="Genomic_DNA"/>
</dbReference>
<dbReference type="SUPFAM" id="SSF51445">
    <property type="entry name" value="(Trans)glycosidases"/>
    <property type="match status" value="1"/>
</dbReference>